<evidence type="ECO:0008006" key="4">
    <source>
        <dbReference type="Google" id="ProtNLM"/>
    </source>
</evidence>
<dbReference type="EMBL" id="JAKOGI010000009">
    <property type="protein sequence ID" value="KAJ8451443.1"/>
    <property type="molecule type" value="Genomic_DNA"/>
</dbReference>
<dbReference type="OrthoDB" id="2402896at2759"/>
<evidence type="ECO:0000313" key="3">
    <source>
        <dbReference type="Proteomes" id="UP001153076"/>
    </source>
</evidence>
<comment type="caution">
    <text evidence="2">The sequence shown here is derived from an EMBL/GenBank/DDBJ whole genome shotgun (WGS) entry which is preliminary data.</text>
</comment>
<accession>A0A9Q1KYX7</accession>
<name>A0A9Q1KYX7_9CARY</name>
<proteinExistence type="predicted"/>
<dbReference type="PANTHER" id="PTHR47718">
    <property type="entry name" value="OS01G0519700 PROTEIN"/>
    <property type="match status" value="1"/>
</dbReference>
<dbReference type="Proteomes" id="UP001153076">
    <property type="component" value="Unassembled WGS sequence"/>
</dbReference>
<dbReference type="PANTHER" id="PTHR47718:SF17">
    <property type="entry name" value="PROTEIN FAR1-RELATED SEQUENCE 5-LIKE"/>
    <property type="match status" value="1"/>
</dbReference>
<sequence length="346" mass="38976">MAFTSINILKHAMSVYTAEAFLMFEKQFIDGATYNFKTIESSSHDMSFEVWGIRFARESHAEDSYEFWHTVNFNKDEGVLECSCKMFTEVGILYSHCLRVLHACCVEHIPDRYITNRWCKGIKNSHSLELGSLAGEDNVGCSSVWKMQMLRKMNSIITASQMNKAARAHCEKAFLDLKQLVEFDIGSIHCDGDGNAKVSDSSPSVLNPPGSRQKGVRNKRFKSIVERKCDEVKRRKSKNLSKNNVRSSTAPSQNGTCVSDAHPHFGISYSQMLHQVTLPTFNHLSLVSHGQNRLGEGSFESPSSHPTYYFHSLDSSSVFMPVMMPPVLQQLQSDVIHGNDSHTDKH</sequence>
<keyword evidence="3" id="KW-1185">Reference proteome</keyword>
<feature type="region of interest" description="Disordered" evidence="1">
    <location>
        <begin position="232"/>
        <end position="257"/>
    </location>
</feature>
<feature type="region of interest" description="Disordered" evidence="1">
    <location>
        <begin position="196"/>
        <end position="217"/>
    </location>
</feature>
<reference evidence="2" key="1">
    <citation type="submission" date="2022-04" db="EMBL/GenBank/DDBJ databases">
        <title>Carnegiea gigantea Genome sequencing and assembly v2.</title>
        <authorList>
            <person name="Copetti D."/>
            <person name="Sanderson M.J."/>
            <person name="Burquez A."/>
            <person name="Wojciechowski M.F."/>
        </authorList>
    </citation>
    <scope>NUCLEOTIDE SEQUENCE</scope>
    <source>
        <strain evidence="2">SGP5-SGP5p</strain>
        <tissue evidence="2">Aerial part</tissue>
    </source>
</reference>
<evidence type="ECO:0000256" key="1">
    <source>
        <dbReference type="SAM" id="MobiDB-lite"/>
    </source>
</evidence>
<evidence type="ECO:0000313" key="2">
    <source>
        <dbReference type="EMBL" id="KAJ8451443.1"/>
    </source>
</evidence>
<gene>
    <name evidence="2" type="ORF">Cgig2_017834</name>
</gene>
<protein>
    <recommendedName>
        <fullName evidence="4">Protein FAR1-RELATED SEQUENCE</fullName>
    </recommendedName>
</protein>
<organism evidence="2 3">
    <name type="scientific">Carnegiea gigantea</name>
    <dbReference type="NCBI Taxonomy" id="171969"/>
    <lineage>
        <taxon>Eukaryota</taxon>
        <taxon>Viridiplantae</taxon>
        <taxon>Streptophyta</taxon>
        <taxon>Embryophyta</taxon>
        <taxon>Tracheophyta</taxon>
        <taxon>Spermatophyta</taxon>
        <taxon>Magnoliopsida</taxon>
        <taxon>eudicotyledons</taxon>
        <taxon>Gunneridae</taxon>
        <taxon>Pentapetalae</taxon>
        <taxon>Caryophyllales</taxon>
        <taxon>Cactineae</taxon>
        <taxon>Cactaceae</taxon>
        <taxon>Cactoideae</taxon>
        <taxon>Echinocereeae</taxon>
        <taxon>Carnegiea</taxon>
    </lineage>
</organism>
<dbReference type="AlphaFoldDB" id="A0A9Q1KYX7"/>